<dbReference type="InterPro" id="IPR001650">
    <property type="entry name" value="Helicase_C-like"/>
</dbReference>
<dbReference type="Gene3D" id="3.40.50.300">
    <property type="entry name" value="P-loop containing nucleotide triphosphate hydrolases"/>
    <property type="match status" value="1"/>
</dbReference>
<dbReference type="SUPFAM" id="SSF52540">
    <property type="entry name" value="P-loop containing nucleoside triphosphate hydrolases"/>
    <property type="match status" value="1"/>
</dbReference>
<keyword evidence="3" id="KW-1185">Reference proteome</keyword>
<sequence>MIPNLYNSLYCNGEEREFTNVRHEKVVVNEDSKVVIVGRIMDDMIGRSQGIVEQVVVFVNQVTDPNLLHQHLIKWGVKTPRLAPADQRDDYLVDFRAGRGSVLITSDRMPLGYDVSKPVGVIFFDIPTVPREASQPEPDYSLFHHIAGRAGKSNDRIGRVVTLLDQASDFHLLDNIEQHFDFQASQVDRYGVNMIS</sequence>
<evidence type="ECO:0000313" key="2">
    <source>
        <dbReference type="EMBL" id="PWA51163.1"/>
    </source>
</evidence>
<dbReference type="Pfam" id="PF00271">
    <property type="entry name" value="Helicase_C"/>
    <property type="match status" value="1"/>
</dbReference>
<accession>A0A2U1LQ75</accession>
<comment type="caution">
    <text evidence="2">The sequence shown here is derived from an EMBL/GenBank/DDBJ whole genome shotgun (WGS) entry which is preliminary data.</text>
</comment>
<protein>
    <recommendedName>
        <fullName evidence="1">Helicase C-terminal domain-containing protein</fullName>
    </recommendedName>
</protein>
<organism evidence="2 3">
    <name type="scientific">Artemisia annua</name>
    <name type="common">Sweet wormwood</name>
    <dbReference type="NCBI Taxonomy" id="35608"/>
    <lineage>
        <taxon>Eukaryota</taxon>
        <taxon>Viridiplantae</taxon>
        <taxon>Streptophyta</taxon>
        <taxon>Embryophyta</taxon>
        <taxon>Tracheophyta</taxon>
        <taxon>Spermatophyta</taxon>
        <taxon>Magnoliopsida</taxon>
        <taxon>eudicotyledons</taxon>
        <taxon>Gunneridae</taxon>
        <taxon>Pentapetalae</taxon>
        <taxon>asterids</taxon>
        <taxon>campanulids</taxon>
        <taxon>Asterales</taxon>
        <taxon>Asteraceae</taxon>
        <taxon>Asteroideae</taxon>
        <taxon>Anthemideae</taxon>
        <taxon>Artemisiinae</taxon>
        <taxon>Artemisia</taxon>
    </lineage>
</organism>
<feature type="domain" description="Helicase C-terminal" evidence="1">
    <location>
        <begin position="46"/>
        <end position="195"/>
    </location>
</feature>
<dbReference type="PROSITE" id="PS51194">
    <property type="entry name" value="HELICASE_CTER"/>
    <property type="match status" value="1"/>
</dbReference>
<dbReference type="EMBL" id="PKPP01008262">
    <property type="protein sequence ID" value="PWA51163.1"/>
    <property type="molecule type" value="Genomic_DNA"/>
</dbReference>
<dbReference type="AlphaFoldDB" id="A0A2U1LQ75"/>
<dbReference type="Proteomes" id="UP000245207">
    <property type="component" value="Unassembled WGS sequence"/>
</dbReference>
<gene>
    <name evidence="2" type="ORF">CTI12_AA465770</name>
</gene>
<dbReference type="InterPro" id="IPR027417">
    <property type="entry name" value="P-loop_NTPase"/>
</dbReference>
<dbReference type="STRING" id="35608.A0A2U1LQ75"/>
<name>A0A2U1LQ75_ARTAN</name>
<proteinExistence type="predicted"/>
<evidence type="ECO:0000259" key="1">
    <source>
        <dbReference type="PROSITE" id="PS51194"/>
    </source>
</evidence>
<evidence type="ECO:0000313" key="3">
    <source>
        <dbReference type="Proteomes" id="UP000245207"/>
    </source>
</evidence>
<reference evidence="2 3" key="1">
    <citation type="journal article" date="2018" name="Mol. Plant">
        <title>The genome of Artemisia annua provides insight into the evolution of Asteraceae family and artemisinin biosynthesis.</title>
        <authorList>
            <person name="Shen Q."/>
            <person name="Zhang L."/>
            <person name="Liao Z."/>
            <person name="Wang S."/>
            <person name="Yan T."/>
            <person name="Shi P."/>
            <person name="Liu M."/>
            <person name="Fu X."/>
            <person name="Pan Q."/>
            <person name="Wang Y."/>
            <person name="Lv Z."/>
            <person name="Lu X."/>
            <person name="Zhang F."/>
            <person name="Jiang W."/>
            <person name="Ma Y."/>
            <person name="Chen M."/>
            <person name="Hao X."/>
            <person name="Li L."/>
            <person name="Tang Y."/>
            <person name="Lv G."/>
            <person name="Zhou Y."/>
            <person name="Sun X."/>
            <person name="Brodelius P.E."/>
            <person name="Rose J.K.C."/>
            <person name="Tang K."/>
        </authorList>
    </citation>
    <scope>NUCLEOTIDE SEQUENCE [LARGE SCALE GENOMIC DNA]</scope>
    <source>
        <strain evidence="3">cv. Huhao1</strain>
        <tissue evidence="2">Leaf</tissue>
    </source>
</reference>